<evidence type="ECO:0000313" key="3">
    <source>
        <dbReference type="Proteomes" id="UP001307889"/>
    </source>
</evidence>
<sequence>MDGLDRPRQNVCSVAKREQLARGVPSAPRHLSQDARFGSRDQLMQRCPPAPSPGKSANQNAECNPPHPLRNPPDAPRNEQPHRPGNVVDSRPPESISIP</sequence>
<feature type="region of interest" description="Disordered" evidence="1">
    <location>
        <begin position="1"/>
        <end position="99"/>
    </location>
</feature>
<gene>
    <name evidence="2" type="ORF">NTJ_00856</name>
</gene>
<evidence type="ECO:0000313" key="2">
    <source>
        <dbReference type="EMBL" id="BES88050.1"/>
    </source>
</evidence>
<name>A0ABN7AB31_9HEMI</name>
<feature type="compositionally biased region" description="Pro residues" evidence="1">
    <location>
        <begin position="65"/>
        <end position="75"/>
    </location>
</feature>
<keyword evidence="3" id="KW-1185">Reference proteome</keyword>
<dbReference type="EMBL" id="AP028909">
    <property type="protein sequence ID" value="BES88050.1"/>
    <property type="molecule type" value="Genomic_DNA"/>
</dbReference>
<protein>
    <submittedName>
        <fullName evidence="2">Uncharacterized protein</fullName>
    </submittedName>
</protein>
<dbReference type="Proteomes" id="UP001307889">
    <property type="component" value="Chromosome 1"/>
</dbReference>
<proteinExistence type="predicted"/>
<reference evidence="2 3" key="1">
    <citation type="submission" date="2023-09" db="EMBL/GenBank/DDBJ databases">
        <title>Nesidiocoris tenuis whole genome shotgun sequence.</title>
        <authorList>
            <person name="Shibata T."/>
            <person name="Shimoda M."/>
            <person name="Kobayashi T."/>
            <person name="Uehara T."/>
        </authorList>
    </citation>
    <scope>NUCLEOTIDE SEQUENCE [LARGE SCALE GENOMIC DNA]</scope>
    <source>
        <strain evidence="2 3">Japan</strain>
    </source>
</reference>
<accession>A0ABN7AB31</accession>
<evidence type="ECO:0000256" key="1">
    <source>
        <dbReference type="SAM" id="MobiDB-lite"/>
    </source>
</evidence>
<organism evidence="2 3">
    <name type="scientific">Nesidiocoris tenuis</name>
    <dbReference type="NCBI Taxonomy" id="355587"/>
    <lineage>
        <taxon>Eukaryota</taxon>
        <taxon>Metazoa</taxon>
        <taxon>Ecdysozoa</taxon>
        <taxon>Arthropoda</taxon>
        <taxon>Hexapoda</taxon>
        <taxon>Insecta</taxon>
        <taxon>Pterygota</taxon>
        <taxon>Neoptera</taxon>
        <taxon>Paraneoptera</taxon>
        <taxon>Hemiptera</taxon>
        <taxon>Heteroptera</taxon>
        <taxon>Panheteroptera</taxon>
        <taxon>Cimicomorpha</taxon>
        <taxon>Miridae</taxon>
        <taxon>Dicyphina</taxon>
        <taxon>Nesidiocoris</taxon>
    </lineage>
</organism>